<dbReference type="Pfam" id="PF00924">
    <property type="entry name" value="MS_channel_2nd"/>
    <property type="match status" value="1"/>
</dbReference>
<dbReference type="InterPro" id="IPR052702">
    <property type="entry name" value="MscS-like_channel"/>
</dbReference>
<evidence type="ECO:0000256" key="1">
    <source>
        <dbReference type="ARBA" id="ARBA00004651"/>
    </source>
</evidence>
<dbReference type="PANTHER" id="PTHR30347:SF1">
    <property type="entry name" value="MECHANOSENSITIVE CHANNEL MSCK"/>
    <property type="match status" value="1"/>
</dbReference>
<feature type="domain" description="Mechanosensitive ion channel MscS C-terminal" evidence="9">
    <location>
        <begin position="184"/>
        <end position="268"/>
    </location>
</feature>
<evidence type="ECO:0000256" key="3">
    <source>
        <dbReference type="ARBA" id="ARBA00022475"/>
    </source>
</evidence>
<dbReference type="SUPFAM" id="SSF82689">
    <property type="entry name" value="Mechanosensitive channel protein MscS (YggB), C-terminal domain"/>
    <property type="match status" value="1"/>
</dbReference>
<dbReference type="Gene3D" id="3.30.70.100">
    <property type="match status" value="1"/>
</dbReference>
<dbReference type="InterPro" id="IPR010920">
    <property type="entry name" value="LSM_dom_sf"/>
</dbReference>
<dbReference type="InterPro" id="IPR006685">
    <property type="entry name" value="MscS_channel_2nd"/>
</dbReference>
<dbReference type="InterPro" id="IPR023408">
    <property type="entry name" value="MscS_beta-dom_sf"/>
</dbReference>
<feature type="transmembrane region" description="Helical" evidence="7">
    <location>
        <begin position="20"/>
        <end position="41"/>
    </location>
</feature>
<dbReference type="EMBL" id="WRPA01000013">
    <property type="protein sequence ID" value="MXR69937.1"/>
    <property type="molecule type" value="Genomic_DNA"/>
</dbReference>
<evidence type="ECO:0000256" key="4">
    <source>
        <dbReference type="ARBA" id="ARBA00022692"/>
    </source>
</evidence>
<evidence type="ECO:0000256" key="6">
    <source>
        <dbReference type="ARBA" id="ARBA00023136"/>
    </source>
</evidence>
<dbReference type="AlphaFoldDB" id="A0A6L7I056"/>
<comment type="subcellular location">
    <subcellularLocation>
        <location evidence="1">Cell membrane</location>
        <topology evidence="1">Multi-pass membrane protein</topology>
    </subcellularLocation>
</comment>
<keyword evidence="4 7" id="KW-0812">Transmembrane</keyword>
<evidence type="ECO:0000313" key="10">
    <source>
        <dbReference type="EMBL" id="MXR69937.1"/>
    </source>
</evidence>
<evidence type="ECO:0000313" key="11">
    <source>
        <dbReference type="Proteomes" id="UP000474778"/>
    </source>
</evidence>
<dbReference type="Gene3D" id="1.10.287.1260">
    <property type="match status" value="1"/>
</dbReference>
<proteinExistence type="inferred from homology"/>
<dbReference type="Gene3D" id="2.30.30.60">
    <property type="match status" value="1"/>
</dbReference>
<evidence type="ECO:0000259" key="8">
    <source>
        <dbReference type="Pfam" id="PF00924"/>
    </source>
</evidence>
<comment type="caution">
    <text evidence="10">The sequence shown here is derived from an EMBL/GenBank/DDBJ whole genome shotgun (WGS) entry which is preliminary data.</text>
</comment>
<dbReference type="GO" id="GO:0005886">
    <property type="term" value="C:plasma membrane"/>
    <property type="evidence" value="ECO:0007669"/>
    <property type="project" value="UniProtKB-SubCell"/>
</dbReference>
<protein>
    <submittedName>
        <fullName evidence="10">Mechanosensitive ion channel</fullName>
    </submittedName>
</protein>
<feature type="transmembrane region" description="Helical" evidence="7">
    <location>
        <begin position="91"/>
        <end position="111"/>
    </location>
</feature>
<feature type="transmembrane region" description="Helical" evidence="7">
    <location>
        <begin position="62"/>
        <end position="85"/>
    </location>
</feature>
<dbReference type="InterPro" id="IPR011014">
    <property type="entry name" value="MscS_channel_TM-2"/>
</dbReference>
<dbReference type="PANTHER" id="PTHR30347">
    <property type="entry name" value="POTASSIUM CHANNEL RELATED"/>
    <property type="match status" value="1"/>
</dbReference>
<organism evidence="10 11">
    <name type="scientific">Shewanella insulae</name>
    <dbReference type="NCBI Taxonomy" id="2681496"/>
    <lineage>
        <taxon>Bacteria</taxon>
        <taxon>Pseudomonadati</taxon>
        <taxon>Pseudomonadota</taxon>
        <taxon>Gammaproteobacteria</taxon>
        <taxon>Alteromonadales</taxon>
        <taxon>Shewanellaceae</taxon>
        <taxon>Shewanella</taxon>
    </lineage>
</organism>
<dbReference type="RefSeq" id="WP_160797531.1">
    <property type="nucleotide sequence ID" value="NZ_CANMWR010000009.1"/>
</dbReference>
<accession>A0A6L7I056</accession>
<dbReference type="InterPro" id="IPR049278">
    <property type="entry name" value="MS_channel_C"/>
</dbReference>
<keyword evidence="11" id="KW-1185">Reference proteome</keyword>
<keyword evidence="3" id="KW-1003">Cell membrane</keyword>
<keyword evidence="5 7" id="KW-1133">Transmembrane helix</keyword>
<comment type="similarity">
    <text evidence="2">Belongs to the MscS (TC 1.A.23) family.</text>
</comment>
<evidence type="ECO:0000256" key="2">
    <source>
        <dbReference type="ARBA" id="ARBA00008017"/>
    </source>
</evidence>
<dbReference type="Pfam" id="PF21082">
    <property type="entry name" value="MS_channel_3rd"/>
    <property type="match status" value="1"/>
</dbReference>
<name>A0A6L7I056_9GAMM</name>
<dbReference type="InterPro" id="IPR011066">
    <property type="entry name" value="MscS_channel_C_sf"/>
</dbReference>
<sequence length="299" mass="33537">MSWQDIKEILSFVLFTYGDSAITVSQVLQVPLLLLLAWFIVTRIGKLIRRAMLARKVAPDAVHLFSRIYLILAIAIIVVTSLEILNIPLKAFAFVSGAIAIGVGFGAQNIINNFISGWILMWERPIRIGDFLEIGETKGVVESINTRSTLIRRNDGVHMLVPNSHLLENTVTNWTLIDNIARSTVRVGVAYGADVERVADIIKQTLDEHEEILTAPTPIAIFEDFGDNALIFDGIFWVCANTEADIRRIRSDIRFRIYKLFNEAGIVIAFPQRDLHLDGELKITKAAPRVSEDEQGRQT</sequence>
<feature type="domain" description="Mechanosensitive ion channel MscS" evidence="8">
    <location>
        <begin position="109"/>
        <end position="175"/>
    </location>
</feature>
<dbReference type="SUPFAM" id="SSF82861">
    <property type="entry name" value="Mechanosensitive channel protein MscS (YggB), transmembrane region"/>
    <property type="match status" value="1"/>
</dbReference>
<dbReference type="GO" id="GO:0008381">
    <property type="term" value="F:mechanosensitive monoatomic ion channel activity"/>
    <property type="evidence" value="ECO:0007669"/>
    <property type="project" value="UniProtKB-ARBA"/>
</dbReference>
<dbReference type="Proteomes" id="UP000474778">
    <property type="component" value="Unassembled WGS sequence"/>
</dbReference>
<evidence type="ECO:0000259" key="9">
    <source>
        <dbReference type="Pfam" id="PF21082"/>
    </source>
</evidence>
<reference evidence="10 11" key="1">
    <citation type="submission" date="2019-12" db="EMBL/GenBank/DDBJ databases">
        <title>Shewanella insulae sp. nov., isolated from a tidal flat.</title>
        <authorList>
            <person name="Yoon J.-H."/>
        </authorList>
    </citation>
    <scope>NUCLEOTIDE SEQUENCE [LARGE SCALE GENOMIC DNA]</scope>
    <source>
        <strain evidence="10 11">JBTF-M18</strain>
    </source>
</reference>
<evidence type="ECO:0000256" key="7">
    <source>
        <dbReference type="SAM" id="Phobius"/>
    </source>
</evidence>
<gene>
    <name evidence="10" type="ORF">GNT65_14840</name>
</gene>
<evidence type="ECO:0000256" key="5">
    <source>
        <dbReference type="ARBA" id="ARBA00022989"/>
    </source>
</evidence>
<dbReference type="SUPFAM" id="SSF50182">
    <property type="entry name" value="Sm-like ribonucleoproteins"/>
    <property type="match status" value="1"/>
</dbReference>
<keyword evidence="6 7" id="KW-0472">Membrane</keyword>